<feature type="domain" description="Response regulatory" evidence="2">
    <location>
        <begin position="3"/>
        <end position="118"/>
    </location>
</feature>
<evidence type="ECO:0000259" key="2">
    <source>
        <dbReference type="PROSITE" id="PS50110"/>
    </source>
</evidence>
<sequence length="125" mass="13384">MLRIVLVTSLPESVHSFAEALTAEPEVRLDRVSSGSEALSLARTLSPHLVVIDTDLPDIKPLTLVQELLAVNAMVNTALISPLSEEEFHEASEGLGVLARLPVNPGRSDAAELLNKLRSVLGLMP</sequence>
<reference evidence="3" key="1">
    <citation type="submission" date="2022-12" db="EMBL/GenBank/DDBJ databases">
        <title>Reference genome sequencing for broad-spectrum identification of bacterial and archaeal isolates by mass spectrometry.</title>
        <authorList>
            <person name="Sekiguchi Y."/>
            <person name="Tourlousse D.M."/>
        </authorList>
    </citation>
    <scope>NUCLEOTIDE SEQUENCE</scope>
    <source>
        <strain evidence="3">ASRB1</strain>
    </source>
</reference>
<dbReference type="Proteomes" id="UP001144372">
    <property type="component" value="Unassembled WGS sequence"/>
</dbReference>
<comment type="caution">
    <text evidence="3">The sequence shown here is derived from an EMBL/GenBank/DDBJ whole genome shotgun (WGS) entry which is preliminary data.</text>
</comment>
<proteinExistence type="predicted"/>
<dbReference type="InterPro" id="IPR001789">
    <property type="entry name" value="Sig_transdc_resp-reg_receiver"/>
</dbReference>
<evidence type="ECO:0000313" key="3">
    <source>
        <dbReference type="EMBL" id="GLI35064.1"/>
    </source>
</evidence>
<dbReference type="InterPro" id="IPR011006">
    <property type="entry name" value="CheY-like_superfamily"/>
</dbReference>
<keyword evidence="4" id="KW-1185">Reference proteome</keyword>
<name>A0A9W6FUE3_9BACT</name>
<protein>
    <recommendedName>
        <fullName evidence="2">Response regulatory domain-containing protein</fullName>
    </recommendedName>
</protein>
<dbReference type="EMBL" id="BSDR01000001">
    <property type="protein sequence ID" value="GLI35064.1"/>
    <property type="molecule type" value="Genomic_DNA"/>
</dbReference>
<gene>
    <name evidence="3" type="ORF">DAMNIGENAA_24970</name>
</gene>
<dbReference type="AlphaFoldDB" id="A0A9W6FUE3"/>
<dbReference type="RefSeq" id="WP_281794604.1">
    <property type="nucleotide sequence ID" value="NZ_BSDR01000001.1"/>
</dbReference>
<accession>A0A9W6FUE3</accession>
<dbReference type="SUPFAM" id="SSF52172">
    <property type="entry name" value="CheY-like"/>
    <property type="match status" value="1"/>
</dbReference>
<dbReference type="PROSITE" id="PS50110">
    <property type="entry name" value="RESPONSE_REGULATORY"/>
    <property type="match status" value="1"/>
</dbReference>
<keyword evidence="1" id="KW-0597">Phosphoprotein</keyword>
<feature type="modified residue" description="4-aspartylphosphate" evidence="1">
    <location>
        <position position="53"/>
    </location>
</feature>
<dbReference type="GO" id="GO:0000160">
    <property type="term" value="P:phosphorelay signal transduction system"/>
    <property type="evidence" value="ECO:0007669"/>
    <property type="project" value="InterPro"/>
</dbReference>
<evidence type="ECO:0000313" key="4">
    <source>
        <dbReference type="Proteomes" id="UP001144372"/>
    </source>
</evidence>
<evidence type="ECO:0000256" key="1">
    <source>
        <dbReference type="PROSITE-ProRule" id="PRU00169"/>
    </source>
</evidence>
<organism evidence="3 4">
    <name type="scientific">Desulforhabdus amnigena</name>
    <dbReference type="NCBI Taxonomy" id="40218"/>
    <lineage>
        <taxon>Bacteria</taxon>
        <taxon>Pseudomonadati</taxon>
        <taxon>Thermodesulfobacteriota</taxon>
        <taxon>Syntrophobacteria</taxon>
        <taxon>Syntrophobacterales</taxon>
        <taxon>Syntrophobacteraceae</taxon>
        <taxon>Desulforhabdus</taxon>
    </lineage>
</organism>
<dbReference type="Gene3D" id="3.40.50.2300">
    <property type="match status" value="1"/>
</dbReference>